<dbReference type="PROSITE" id="PS00595">
    <property type="entry name" value="AA_TRANSFER_CLASS_5"/>
    <property type="match status" value="1"/>
</dbReference>
<evidence type="ECO:0000259" key="11">
    <source>
        <dbReference type="Pfam" id="PF00266"/>
    </source>
</evidence>
<evidence type="ECO:0000256" key="9">
    <source>
        <dbReference type="ARBA" id="ARBA00050776"/>
    </source>
</evidence>
<comment type="catalytic activity">
    <reaction evidence="9">
        <text>(sulfur carrier)-H + L-cysteine = (sulfur carrier)-SH + L-alanine</text>
        <dbReference type="Rhea" id="RHEA:43892"/>
        <dbReference type="Rhea" id="RHEA-COMP:14737"/>
        <dbReference type="Rhea" id="RHEA-COMP:14739"/>
        <dbReference type="ChEBI" id="CHEBI:29917"/>
        <dbReference type="ChEBI" id="CHEBI:35235"/>
        <dbReference type="ChEBI" id="CHEBI:57972"/>
        <dbReference type="ChEBI" id="CHEBI:64428"/>
        <dbReference type="EC" id="2.8.1.7"/>
    </reaction>
</comment>
<feature type="domain" description="Aminotransferase class V" evidence="11">
    <location>
        <begin position="5"/>
        <end position="366"/>
    </location>
</feature>
<dbReference type="EMBL" id="MZGX01000015">
    <property type="protein sequence ID" value="OPX43724.1"/>
    <property type="molecule type" value="Genomic_DNA"/>
</dbReference>
<dbReference type="PIRSF" id="PIRSF005572">
    <property type="entry name" value="NifS"/>
    <property type="match status" value="1"/>
</dbReference>
<dbReference type="InterPro" id="IPR020578">
    <property type="entry name" value="Aminotrans_V_PyrdxlP_BS"/>
</dbReference>
<protein>
    <recommendedName>
        <fullName evidence="3">cysteine desulfurase</fullName>
        <ecNumber evidence="3">2.8.1.7</ecNumber>
    </recommendedName>
</protein>
<keyword evidence="7" id="KW-0408">Iron</keyword>
<dbReference type="Gene3D" id="1.10.260.50">
    <property type="match status" value="1"/>
</dbReference>
<evidence type="ECO:0000256" key="1">
    <source>
        <dbReference type="ARBA" id="ARBA00001933"/>
    </source>
</evidence>
<dbReference type="STRING" id="48256.CLHUN_24440"/>
<comment type="similarity">
    <text evidence="2">Belongs to the class-V pyridoxal-phosphate-dependent aminotransferase family. NifS/IscS subfamily.</text>
</comment>
<dbReference type="RefSeq" id="WP_080064870.1">
    <property type="nucleotide sequence ID" value="NZ_MZGX01000015.1"/>
</dbReference>
<dbReference type="Proteomes" id="UP000191554">
    <property type="component" value="Unassembled WGS sequence"/>
</dbReference>
<dbReference type="OrthoDB" id="9808002at2"/>
<keyword evidence="6" id="KW-0663">Pyridoxal phosphate</keyword>
<name>A0A1V4SIU8_RUMHU</name>
<dbReference type="EC" id="2.8.1.7" evidence="3"/>
<evidence type="ECO:0000256" key="4">
    <source>
        <dbReference type="ARBA" id="ARBA00022679"/>
    </source>
</evidence>
<dbReference type="Pfam" id="PF00266">
    <property type="entry name" value="Aminotran_5"/>
    <property type="match status" value="1"/>
</dbReference>
<keyword evidence="13" id="KW-1185">Reference proteome</keyword>
<reference evidence="12 13" key="1">
    <citation type="submission" date="2017-03" db="EMBL/GenBank/DDBJ databases">
        <title>Genome sequence of Clostridium hungatei DSM 14427.</title>
        <authorList>
            <person name="Poehlein A."/>
            <person name="Daniel R."/>
        </authorList>
    </citation>
    <scope>NUCLEOTIDE SEQUENCE [LARGE SCALE GENOMIC DNA]</scope>
    <source>
        <strain evidence="12 13">DSM 14427</strain>
    </source>
</reference>
<dbReference type="Gene3D" id="3.90.1150.10">
    <property type="entry name" value="Aspartate Aminotransferase, domain 1"/>
    <property type="match status" value="1"/>
</dbReference>
<evidence type="ECO:0000256" key="8">
    <source>
        <dbReference type="ARBA" id="ARBA00023014"/>
    </source>
</evidence>
<keyword evidence="4 12" id="KW-0808">Transferase</keyword>
<evidence type="ECO:0000256" key="2">
    <source>
        <dbReference type="ARBA" id="ARBA00006490"/>
    </source>
</evidence>
<dbReference type="Gene3D" id="3.40.640.10">
    <property type="entry name" value="Type I PLP-dependent aspartate aminotransferase-like (Major domain)"/>
    <property type="match status" value="1"/>
</dbReference>
<keyword evidence="5" id="KW-0479">Metal-binding</keyword>
<dbReference type="NCBIfam" id="NF002806">
    <property type="entry name" value="PRK02948.1"/>
    <property type="match status" value="1"/>
</dbReference>
<sequence>MSNEIYLDNSATTRPYDEVVQYLAEVNRDFYGNPSSLHTKGIEAEKLLKKARTQIASILKADAKEIFFTSGGTESNNMAILGYLRANPRAGKHIITSEIEHPSVLEVFKQLSLEGYRVDFIPVDSKGIIKLDMLRKAADKETALLSFMYTNNEVGSNQPITEIAKIRKELCPSGILHIDAVQAFGKTDIVPSYMNIDLMSVSSHKIHGPKGIGALYIKKGVRVKPILLGGGQETALRSGTENVPGICGFGLAAEIASKNMDESYKKVSALRQRLVDGIRANIAAAAINSSDETLPYIINVSFPELKAEVLLHHLEQRNIFVSTGSACSSHKSSISHVLKAMGVTPKAIDGAIRFSLSASNSYEEIDETIRALKEIIPVISIKRRGKVW</sequence>
<dbReference type="PANTHER" id="PTHR11601">
    <property type="entry name" value="CYSTEINE DESULFURYLASE FAMILY MEMBER"/>
    <property type="match status" value="1"/>
</dbReference>
<evidence type="ECO:0000313" key="13">
    <source>
        <dbReference type="Proteomes" id="UP000191554"/>
    </source>
</evidence>
<dbReference type="AlphaFoldDB" id="A0A1V4SIU8"/>
<evidence type="ECO:0000256" key="6">
    <source>
        <dbReference type="ARBA" id="ARBA00022898"/>
    </source>
</evidence>
<proteinExistence type="inferred from homology"/>
<dbReference type="InterPro" id="IPR015422">
    <property type="entry name" value="PyrdxlP-dep_Trfase_small"/>
</dbReference>
<dbReference type="InterPro" id="IPR015424">
    <property type="entry name" value="PyrdxlP-dep_Trfase"/>
</dbReference>
<comment type="caution">
    <text evidence="12">The sequence shown here is derived from an EMBL/GenBank/DDBJ whole genome shotgun (WGS) entry which is preliminary data.</text>
</comment>
<evidence type="ECO:0000256" key="7">
    <source>
        <dbReference type="ARBA" id="ARBA00023004"/>
    </source>
</evidence>
<evidence type="ECO:0000256" key="10">
    <source>
        <dbReference type="RuleBase" id="RU004504"/>
    </source>
</evidence>
<evidence type="ECO:0000256" key="3">
    <source>
        <dbReference type="ARBA" id="ARBA00012239"/>
    </source>
</evidence>
<dbReference type="GO" id="GO:0046872">
    <property type="term" value="F:metal ion binding"/>
    <property type="evidence" value="ECO:0007669"/>
    <property type="project" value="UniProtKB-KW"/>
</dbReference>
<evidence type="ECO:0000313" key="12">
    <source>
        <dbReference type="EMBL" id="OPX43724.1"/>
    </source>
</evidence>
<organism evidence="12 13">
    <name type="scientific">Ruminiclostridium hungatei</name>
    <name type="common">Clostridium hungatei</name>
    <dbReference type="NCBI Taxonomy" id="48256"/>
    <lineage>
        <taxon>Bacteria</taxon>
        <taxon>Bacillati</taxon>
        <taxon>Bacillota</taxon>
        <taxon>Clostridia</taxon>
        <taxon>Eubacteriales</taxon>
        <taxon>Oscillospiraceae</taxon>
        <taxon>Ruminiclostridium</taxon>
    </lineage>
</organism>
<dbReference type="PANTHER" id="PTHR11601:SF34">
    <property type="entry name" value="CYSTEINE DESULFURASE"/>
    <property type="match status" value="1"/>
</dbReference>
<keyword evidence="8" id="KW-0411">Iron-sulfur</keyword>
<dbReference type="GO" id="GO:0051536">
    <property type="term" value="F:iron-sulfur cluster binding"/>
    <property type="evidence" value="ECO:0007669"/>
    <property type="project" value="UniProtKB-KW"/>
</dbReference>
<comment type="cofactor">
    <cofactor evidence="1 10">
        <name>pyridoxal 5'-phosphate</name>
        <dbReference type="ChEBI" id="CHEBI:597326"/>
    </cofactor>
</comment>
<dbReference type="SUPFAM" id="SSF53383">
    <property type="entry name" value="PLP-dependent transferases"/>
    <property type="match status" value="1"/>
</dbReference>
<dbReference type="GO" id="GO:0031071">
    <property type="term" value="F:cysteine desulfurase activity"/>
    <property type="evidence" value="ECO:0007669"/>
    <property type="project" value="UniProtKB-EC"/>
</dbReference>
<gene>
    <name evidence="12" type="primary">nifS</name>
    <name evidence="12" type="ORF">CLHUN_24440</name>
</gene>
<dbReference type="InterPro" id="IPR015421">
    <property type="entry name" value="PyrdxlP-dep_Trfase_major"/>
</dbReference>
<dbReference type="InterPro" id="IPR000192">
    <property type="entry name" value="Aminotrans_V_dom"/>
</dbReference>
<dbReference type="InterPro" id="IPR016454">
    <property type="entry name" value="Cysteine_dSase"/>
</dbReference>
<evidence type="ECO:0000256" key="5">
    <source>
        <dbReference type="ARBA" id="ARBA00022723"/>
    </source>
</evidence>
<accession>A0A1V4SIU8</accession>